<evidence type="ECO:0000313" key="1">
    <source>
        <dbReference type="EMBL" id="JAH60523.1"/>
    </source>
</evidence>
<reference evidence="1" key="2">
    <citation type="journal article" date="2015" name="Fish Shellfish Immunol.">
        <title>Early steps in the European eel (Anguilla anguilla)-Vibrio vulnificus interaction in the gills: Role of the RtxA13 toxin.</title>
        <authorList>
            <person name="Callol A."/>
            <person name="Pajuelo D."/>
            <person name="Ebbesson L."/>
            <person name="Teles M."/>
            <person name="MacKenzie S."/>
            <person name="Amaro C."/>
        </authorList>
    </citation>
    <scope>NUCLEOTIDE SEQUENCE</scope>
</reference>
<dbReference type="EMBL" id="GBXM01048054">
    <property type="protein sequence ID" value="JAH60523.1"/>
    <property type="molecule type" value="Transcribed_RNA"/>
</dbReference>
<proteinExistence type="predicted"/>
<sequence>MLEIQVFVFFLVHTNVRSLLPEQAKNDSGNR</sequence>
<organism evidence="1">
    <name type="scientific">Anguilla anguilla</name>
    <name type="common">European freshwater eel</name>
    <name type="synonym">Muraena anguilla</name>
    <dbReference type="NCBI Taxonomy" id="7936"/>
    <lineage>
        <taxon>Eukaryota</taxon>
        <taxon>Metazoa</taxon>
        <taxon>Chordata</taxon>
        <taxon>Craniata</taxon>
        <taxon>Vertebrata</taxon>
        <taxon>Euteleostomi</taxon>
        <taxon>Actinopterygii</taxon>
        <taxon>Neopterygii</taxon>
        <taxon>Teleostei</taxon>
        <taxon>Anguilliformes</taxon>
        <taxon>Anguillidae</taxon>
        <taxon>Anguilla</taxon>
    </lineage>
</organism>
<name>A0A0E9U6C8_ANGAN</name>
<accession>A0A0E9U6C8</accession>
<dbReference type="AlphaFoldDB" id="A0A0E9U6C8"/>
<reference evidence="1" key="1">
    <citation type="submission" date="2014-11" db="EMBL/GenBank/DDBJ databases">
        <authorList>
            <person name="Amaro Gonzalez C."/>
        </authorList>
    </citation>
    <scope>NUCLEOTIDE SEQUENCE</scope>
</reference>
<protein>
    <submittedName>
        <fullName evidence="1">Uncharacterized protein</fullName>
    </submittedName>
</protein>